<evidence type="ECO:0000259" key="3">
    <source>
        <dbReference type="PROSITE" id="PS50158"/>
    </source>
</evidence>
<dbReference type="InterPro" id="IPR036946">
    <property type="entry name" value="G_retro_matrix_sf"/>
</dbReference>
<dbReference type="InterPro" id="IPR008919">
    <property type="entry name" value="Retrov_capsid_N"/>
</dbReference>
<name>A0A3Q7MXM6_CALUR</name>
<dbReference type="Gene3D" id="4.10.60.10">
    <property type="entry name" value="Zinc finger, CCHC-type"/>
    <property type="match status" value="1"/>
</dbReference>
<dbReference type="GeneID" id="112812485"/>
<dbReference type="SMART" id="SM00343">
    <property type="entry name" value="ZnF_C2HC"/>
    <property type="match status" value="1"/>
</dbReference>
<dbReference type="Gene3D" id="1.10.150.180">
    <property type="entry name" value="Gamma-retroviral matrix domain"/>
    <property type="match status" value="1"/>
</dbReference>
<evidence type="ECO:0000313" key="4">
    <source>
        <dbReference type="Proteomes" id="UP000286641"/>
    </source>
</evidence>
<dbReference type="InterPro" id="IPR010999">
    <property type="entry name" value="Retrovr_matrix"/>
</dbReference>
<keyword evidence="1" id="KW-0479">Metal-binding</keyword>
<dbReference type="PROSITE" id="PS50158">
    <property type="entry name" value="ZF_CCHC"/>
    <property type="match status" value="1"/>
</dbReference>
<dbReference type="Gene3D" id="1.10.375.10">
    <property type="entry name" value="Human Immunodeficiency Virus Type 1 Capsid Protein"/>
    <property type="match status" value="1"/>
</dbReference>
<keyword evidence="1" id="KW-0862">Zinc</keyword>
<proteinExistence type="predicted"/>
<dbReference type="GO" id="GO:0003676">
    <property type="term" value="F:nucleic acid binding"/>
    <property type="evidence" value="ECO:0007669"/>
    <property type="project" value="InterPro"/>
</dbReference>
<feature type="region of interest" description="Disordered" evidence="2">
    <location>
        <begin position="453"/>
        <end position="483"/>
    </location>
</feature>
<dbReference type="SUPFAM" id="SSF57756">
    <property type="entry name" value="Retrovirus zinc finger-like domains"/>
    <property type="match status" value="1"/>
</dbReference>
<dbReference type="InterPro" id="IPR001878">
    <property type="entry name" value="Znf_CCHC"/>
</dbReference>
<dbReference type="RefSeq" id="XP_025713043.1">
    <property type="nucleotide sequence ID" value="XM_025857258.1"/>
</dbReference>
<accession>A0A3Q7MXM6</accession>
<gene>
    <name evidence="5" type="primary">LOC112812485</name>
</gene>
<dbReference type="InParanoid" id="A0A3Q7MXM6"/>
<keyword evidence="1" id="KW-0863">Zinc-finger</keyword>
<reference key="1">
    <citation type="submission" date="2019-01" db="UniProtKB">
        <authorList>
            <consortium name="RefSeq"/>
        </authorList>
    </citation>
    <scope>IDENTIFICATION</scope>
</reference>
<organism evidence="4 5">
    <name type="scientific">Callorhinus ursinus</name>
    <name type="common">Northern fur seal</name>
    <dbReference type="NCBI Taxonomy" id="34884"/>
    <lineage>
        <taxon>Eukaryota</taxon>
        <taxon>Metazoa</taxon>
        <taxon>Chordata</taxon>
        <taxon>Craniata</taxon>
        <taxon>Vertebrata</taxon>
        <taxon>Euteleostomi</taxon>
        <taxon>Mammalia</taxon>
        <taxon>Eutheria</taxon>
        <taxon>Laurasiatheria</taxon>
        <taxon>Carnivora</taxon>
        <taxon>Caniformia</taxon>
        <taxon>Pinnipedia</taxon>
        <taxon>Otariidae</taxon>
        <taxon>Callorhinus</taxon>
    </lineage>
</organism>
<evidence type="ECO:0000256" key="2">
    <source>
        <dbReference type="SAM" id="MobiDB-lite"/>
    </source>
</evidence>
<dbReference type="GO" id="GO:0019068">
    <property type="term" value="P:virion assembly"/>
    <property type="evidence" value="ECO:0007669"/>
    <property type="project" value="InterPro"/>
</dbReference>
<reference evidence="5" key="2">
    <citation type="submission" date="2025-08" db="UniProtKB">
        <authorList>
            <consortium name="RefSeq"/>
        </authorList>
    </citation>
    <scope>IDENTIFICATION</scope>
    <source>
        <tissue evidence="5">Blood</tissue>
    </source>
</reference>
<dbReference type="SUPFAM" id="SSF47836">
    <property type="entry name" value="Retroviral matrix proteins"/>
    <property type="match status" value="1"/>
</dbReference>
<feature type="region of interest" description="Disordered" evidence="2">
    <location>
        <begin position="110"/>
        <end position="165"/>
    </location>
</feature>
<dbReference type="InterPro" id="IPR003036">
    <property type="entry name" value="Gag_P30"/>
</dbReference>
<dbReference type="AlphaFoldDB" id="A0A3Q7MXM6"/>
<dbReference type="PANTHER" id="PTHR33166">
    <property type="entry name" value="GAG_P30 DOMAIN-CONTAINING PROTEIN"/>
    <property type="match status" value="1"/>
</dbReference>
<dbReference type="InterPro" id="IPR036875">
    <property type="entry name" value="Znf_CCHC_sf"/>
</dbReference>
<dbReference type="InterPro" id="IPR050462">
    <property type="entry name" value="Retroviral_Gag-Pol_poly"/>
</dbReference>
<dbReference type="GO" id="GO:0008270">
    <property type="term" value="F:zinc ion binding"/>
    <property type="evidence" value="ECO:0007669"/>
    <property type="project" value="UniProtKB-KW"/>
</dbReference>
<protein>
    <submittedName>
        <fullName evidence="5">Uncharacterized protein LOC112812485</fullName>
    </submittedName>
</protein>
<dbReference type="Proteomes" id="UP000286641">
    <property type="component" value="Unplaced"/>
</dbReference>
<feature type="domain" description="CCHC-type" evidence="3">
    <location>
        <begin position="486"/>
        <end position="501"/>
    </location>
</feature>
<dbReference type="SUPFAM" id="SSF47943">
    <property type="entry name" value="Retrovirus capsid protein, N-terminal core domain"/>
    <property type="match status" value="1"/>
</dbReference>
<evidence type="ECO:0000256" key="1">
    <source>
        <dbReference type="PROSITE-ProRule" id="PRU00047"/>
    </source>
</evidence>
<keyword evidence="4" id="KW-1185">Reference proteome</keyword>
<dbReference type="Pfam" id="PF02093">
    <property type="entry name" value="Gag_p30"/>
    <property type="match status" value="1"/>
</dbReference>
<evidence type="ECO:0000313" key="5">
    <source>
        <dbReference type="RefSeq" id="XP_025713043.1"/>
    </source>
</evidence>
<sequence>MGNKNSVPKYTPLGCILRNWAVLTNEFMTKKKMIFFCNTAWPQYSLDSGERWPENGSLNYDTILQLDLFCKREEKWWEIQYVRSFMLLYQNKEIQRKSVIWAQKQSPQKNVISPDSHARTDDSLPIPLNTATPSPPLGGPRAIVPRHSASRAPTPSPSPPDAAGPLVVSPSHTCQVTPLDQGATQIQAGRFPLGQPLIRVYGNGQPHGFIFVRPLFSTSDLLNWKTNMPPYLDDPIKMENFFALIFATYDPTWADIQTLLNFFLTSEERSMILEQARAEADKMHEEAPYSPVRAFGYLAIPTTDPRWSPNDVGDRDKLEHYRSCILKGLKNGVPKQRSLNKILQVRQKPDEDPFDYLERMFKAYRQYAGIDPEAPENIQMVNDTFIRQAAPDIQKKLQRVRGALEMPTYQLVEIAVDVFRNRDKVRRKEEERRRRQEAALLADALRQVWSEPHQCPYQPGARPKVRYPRPSNSRSRGHPTVGPHQCAYCKREGHWKKECPSLNKY</sequence>